<keyword evidence="2" id="KW-1185">Reference proteome</keyword>
<name>A0A9D3WEQ3_9ROSI</name>
<comment type="caution">
    <text evidence="1">The sequence shown here is derived from an EMBL/GenBank/DDBJ whole genome shotgun (WGS) entry which is preliminary data.</text>
</comment>
<protein>
    <submittedName>
        <fullName evidence="1">Uncharacterized protein</fullName>
    </submittedName>
</protein>
<organism evidence="1 2">
    <name type="scientific">Gossypium stocksii</name>
    <dbReference type="NCBI Taxonomy" id="47602"/>
    <lineage>
        <taxon>Eukaryota</taxon>
        <taxon>Viridiplantae</taxon>
        <taxon>Streptophyta</taxon>
        <taxon>Embryophyta</taxon>
        <taxon>Tracheophyta</taxon>
        <taxon>Spermatophyta</taxon>
        <taxon>Magnoliopsida</taxon>
        <taxon>eudicotyledons</taxon>
        <taxon>Gunneridae</taxon>
        <taxon>Pentapetalae</taxon>
        <taxon>rosids</taxon>
        <taxon>malvids</taxon>
        <taxon>Malvales</taxon>
        <taxon>Malvaceae</taxon>
        <taxon>Malvoideae</taxon>
        <taxon>Gossypium</taxon>
    </lineage>
</organism>
<proteinExistence type="predicted"/>
<evidence type="ECO:0000313" key="2">
    <source>
        <dbReference type="Proteomes" id="UP000828251"/>
    </source>
</evidence>
<reference evidence="1 2" key="1">
    <citation type="journal article" date="2021" name="Plant Biotechnol. J.">
        <title>Multi-omics assisted identification of the key and species-specific regulatory components of drought-tolerant mechanisms in Gossypium stocksii.</title>
        <authorList>
            <person name="Yu D."/>
            <person name="Ke L."/>
            <person name="Zhang D."/>
            <person name="Wu Y."/>
            <person name="Sun Y."/>
            <person name="Mei J."/>
            <person name="Sun J."/>
            <person name="Sun Y."/>
        </authorList>
    </citation>
    <scope>NUCLEOTIDE SEQUENCE [LARGE SCALE GENOMIC DNA]</scope>
    <source>
        <strain evidence="2">cv. E1</strain>
        <tissue evidence="1">Leaf</tissue>
    </source>
</reference>
<sequence length="233" mass="25330">MLEATSLSKAQIPLASSLSSSLQFLLSEANMVGFKYEDTCKRWGSYRILTVAENNMDGLACEVATKRQSKEVVKIELDRVVAKHAAQTEKSVALANCVGGYGFNLTSLNMTVRSFAFTNRVEGYIFNLTSLIMIVGSFALANCIRGCCFNPVSLGMIVGSFDFADYVGGYNFNPASLNMTAGNFAISNCVEGCDFNPASLSMIIGNFTLANCVRGCGFLSYDLYYDNLELYSC</sequence>
<dbReference type="EMBL" id="JAIQCV010000002">
    <property type="protein sequence ID" value="KAH1122712.1"/>
    <property type="molecule type" value="Genomic_DNA"/>
</dbReference>
<dbReference type="AlphaFoldDB" id="A0A9D3WEQ3"/>
<dbReference type="Proteomes" id="UP000828251">
    <property type="component" value="Unassembled WGS sequence"/>
</dbReference>
<accession>A0A9D3WEQ3</accession>
<evidence type="ECO:0000313" key="1">
    <source>
        <dbReference type="EMBL" id="KAH1122712.1"/>
    </source>
</evidence>
<gene>
    <name evidence="1" type="ORF">J1N35_005872</name>
</gene>